<evidence type="ECO:0000256" key="3">
    <source>
        <dbReference type="ARBA" id="ARBA00022475"/>
    </source>
</evidence>
<comment type="subunit">
    <text evidence="9">The Tat system comprises two distinct complexes: a TatABC complex, containing multiple copies of TatA, TatB and TatC subunits, and a separate TatA complex, containing only TatA subunits. Substrates initially bind to the TatABC complex, which probably triggers association of the separate TatA complex to form the active translocon.</text>
</comment>
<keyword evidence="7 9" id="KW-0811">Translocation</keyword>
<feature type="region of interest" description="Disordered" evidence="10">
    <location>
        <begin position="46"/>
        <end position="70"/>
    </location>
</feature>
<gene>
    <name evidence="9 11" type="primary">tatA</name>
    <name evidence="11" type="ORF">ESP62_005380</name>
</gene>
<keyword evidence="12" id="KW-1185">Reference proteome</keyword>
<evidence type="ECO:0000256" key="7">
    <source>
        <dbReference type="ARBA" id="ARBA00023010"/>
    </source>
</evidence>
<feature type="transmembrane region" description="Helical" evidence="9">
    <location>
        <begin position="6"/>
        <end position="23"/>
    </location>
</feature>
<dbReference type="PANTHER" id="PTHR42982:SF8">
    <property type="entry name" value="SEC-INDEPENDENT PROTEIN TRANSLOCASE PROTEIN TATA"/>
    <property type="match status" value="1"/>
</dbReference>
<proteinExistence type="inferred from homology"/>
<dbReference type="Pfam" id="PF02416">
    <property type="entry name" value="TatA_B_E"/>
    <property type="match status" value="1"/>
</dbReference>
<organism evidence="11 12">
    <name type="scientific">Aeromicrobium fastidiosum</name>
    <dbReference type="NCBI Taxonomy" id="52699"/>
    <lineage>
        <taxon>Bacteria</taxon>
        <taxon>Bacillati</taxon>
        <taxon>Actinomycetota</taxon>
        <taxon>Actinomycetes</taxon>
        <taxon>Propionibacteriales</taxon>
        <taxon>Nocardioidaceae</taxon>
        <taxon>Aeromicrobium</taxon>
    </lineage>
</organism>
<dbReference type="EMBL" id="SDPP02000001">
    <property type="protein sequence ID" value="KAA1380938.1"/>
    <property type="molecule type" value="Genomic_DNA"/>
</dbReference>
<comment type="similarity">
    <text evidence="9">Belongs to the TatA/E family.</text>
</comment>
<comment type="subcellular location">
    <subcellularLocation>
        <location evidence="1 9">Cell membrane</location>
        <topology evidence="1 9">Single-pass membrane protein</topology>
    </subcellularLocation>
</comment>
<evidence type="ECO:0000256" key="2">
    <source>
        <dbReference type="ARBA" id="ARBA00022448"/>
    </source>
</evidence>
<evidence type="ECO:0000256" key="9">
    <source>
        <dbReference type="HAMAP-Rule" id="MF_00236"/>
    </source>
</evidence>
<reference evidence="11" key="1">
    <citation type="submission" date="2019-09" db="EMBL/GenBank/DDBJ databases">
        <authorList>
            <person name="Li J."/>
        </authorList>
    </citation>
    <scope>NUCLEOTIDE SEQUENCE [LARGE SCALE GENOMIC DNA]</scope>
    <source>
        <strain evidence="11">NRBC 14897</strain>
    </source>
</reference>
<keyword evidence="3 9" id="KW-1003">Cell membrane</keyword>
<keyword evidence="4 9" id="KW-0812">Transmembrane</keyword>
<evidence type="ECO:0000256" key="10">
    <source>
        <dbReference type="SAM" id="MobiDB-lite"/>
    </source>
</evidence>
<keyword evidence="2 9" id="KW-0813">Transport</keyword>
<sequence>MLRQLGPTEILIILGVVLLLFGGKKLPDLARGSGQALRIFRSEVRELSEDADEAESVADGRPASHGKSAP</sequence>
<keyword evidence="8 9" id="KW-0472">Membrane</keyword>
<evidence type="ECO:0000313" key="11">
    <source>
        <dbReference type="EMBL" id="KAA1380938.1"/>
    </source>
</evidence>
<dbReference type="PANTHER" id="PTHR42982">
    <property type="entry name" value="SEC-INDEPENDENT PROTEIN TRANSLOCASE PROTEIN TATA"/>
    <property type="match status" value="1"/>
</dbReference>
<keyword evidence="6 9" id="KW-1133">Transmembrane helix</keyword>
<dbReference type="GO" id="GO:0043953">
    <property type="term" value="P:protein transport by the Tat complex"/>
    <property type="evidence" value="ECO:0007669"/>
    <property type="project" value="UniProtKB-UniRule"/>
</dbReference>
<dbReference type="HAMAP" id="MF_00236">
    <property type="entry name" value="TatA_E"/>
    <property type="match status" value="1"/>
</dbReference>
<evidence type="ECO:0000256" key="8">
    <source>
        <dbReference type="ARBA" id="ARBA00023136"/>
    </source>
</evidence>
<comment type="caution">
    <text evidence="11">The sequence shown here is derived from an EMBL/GenBank/DDBJ whole genome shotgun (WGS) entry which is preliminary data.</text>
</comment>
<dbReference type="Proteomes" id="UP001515100">
    <property type="component" value="Unassembled WGS sequence"/>
</dbReference>
<evidence type="ECO:0000256" key="5">
    <source>
        <dbReference type="ARBA" id="ARBA00022927"/>
    </source>
</evidence>
<accession>A0A641AVV4</accession>
<evidence type="ECO:0000256" key="6">
    <source>
        <dbReference type="ARBA" id="ARBA00022989"/>
    </source>
</evidence>
<dbReference type="InterPro" id="IPR006312">
    <property type="entry name" value="TatA/E"/>
</dbReference>
<dbReference type="NCBIfam" id="TIGR01411">
    <property type="entry name" value="tatAE"/>
    <property type="match status" value="1"/>
</dbReference>
<evidence type="ECO:0000313" key="12">
    <source>
        <dbReference type="Proteomes" id="UP001515100"/>
    </source>
</evidence>
<dbReference type="InterPro" id="IPR003369">
    <property type="entry name" value="TatA/B/E"/>
</dbReference>
<dbReference type="AlphaFoldDB" id="A0A641AVV4"/>
<dbReference type="Gene3D" id="1.20.5.3310">
    <property type="match status" value="1"/>
</dbReference>
<keyword evidence="5 9" id="KW-0653">Protein transport</keyword>
<evidence type="ECO:0000256" key="1">
    <source>
        <dbReference type="ARBA" id="ARBA00004162"/>
    </source>
</evidence>
<protein>
    <recommendedName>
        <fullName evidence="9">Sec-independent protein translocase protein TatA</fullName>
    </recommendedName>
</protein>
<dbReference type="OrthoDB" id="5245163at2"/>
<dbReference type="GO" id="GO:0008320">
    <property type="term" value="F:protein transmembrane transporter activity"/>
    <property type="evidence" value="ECO:0007669"/>
    <property type="project" value="UniProtKB-UniRule"/>
</dbReference>
<dbReference type="GO" id="GO:0033281">
    <property type="term" value="C:TAT protein transport complex"/>
    <property type="evidence" value="ECO:0007669"/>
    <property type="project" value="UniProtKB-UniRule"/>
</dbReference>
<name>A0A641AVV4_9ACTN</name>
<evidence type="ECO:0000256" key="4">
    <source>
        <dbReference type="ARBA" id="ARBA00022692"/>
    </source>
</evidence>
<comment type="function">
    <text evidence="9">Part of the twin-arginine translocation (Tat) system that transports large folded proteins containing a characteristic twin-arginine motif in their signal peptide across membranes. TatA could form the protein-conducting channel of the Tat system.</text>
</comment>